<sequence length="66" mass="7475">MTDQSKLEEREDYSTKGVQRGTELLFDCSLGVLIRLEQRNVGLTAIQCLEQAENEQIGDYVRVEGV</sequence>
<dbReference type="EMBL" id="SNRW01000703">
    <property type="protein sequence ID" value="KAA6399684.1"/>
    <property type="molecule type" value="Genomic_DNA"/>
</dbReference>
<organism evidence="1 2">
    <name type="scientific">Streblomastix strix</name>
    <dbReference type="NCBI Taxonomy" id="222440"/>
    <lineage>
        <taxon>Eukaryota</taxon>
        <taxon>Metamonada</taxon>
        <taxon>Preaxostyla</taxon>
        <taxon>Oxymonadida</taxon>
        <taxon>Streblomastigidae</taxon>
        <taxon>Streblomastix</taxon>
    </lineage>
</organism>
<name>A0A5J4WX94_9EUKA</name>
<reference evidence="1 2" key="1">
    <citation type="submission" date="2019-03" db="EMBL/GenBank/DDBJ databases">
        <title>Single cell metagenomics reveals metabolic interactions within the superorganism composed of flagellate Streblomastix strix and complex community of Bacteroidetes bacteria on its surface.</title>
        <authorList>
            <person name="Treitli S.C."/>
            <person name="Kolisko M."/>
            <person name="Husnik F."/>
            <person name="Keeling P."/>
            <person name="Hampl V."/>
        </authorList>
    </citation>
    <scope>NUCLEOTIDE SEQUENCE [LARGE SCALE GENOMIC DNA]</scope>
    <source>
        <strain evidence="1">ST1C</strain>
    </source>
</reference>
<gene>
    <name evidence="1" type="ORF">EZS28_004793</name>
</gene>
<dbReference type="AlphaFoldDB" id="A0A5J4WX94"/>
<dbReference type="Proteomes" id="UP000324800">
    <property type="component" value="Unassembled WGS sequence"/>
</dbReference>
<evidence type="ECO:0000313" key="2">
    <source>
        <dbReference type="Proteomes" id="UP000324800"/>
    </source>
</evidence>
<protein>
    <submittedName>
        <fullName evidence="1">Uncharacterized protein</fullName>
    </submittedName>
</protein>
<proteinExistence type="predicted"/>
<accession>A0A5J4WX94</accession>
<evidence type="ECO:0000313" key="1">
    <source>
        <dbReference type="EMBL" id="KAA6399684.1"/>
    </source>
</evidence>
<comment type="caution">
    <text evidence="1">The sequence shown here is derived from an EMBL/GenBank/DDBJ whole genome shotgun (WGS) entry which is preliminary data.</text>
</comment>